<dbReference type="PANTHER" id="PTHR42771:SF2">
    <property type="entry name" value="IRON(3+)-HYDROXAMATE IMPORT ATP-BINDING PROTEIN FHUC"/>
    <property type="match status" value="1"/>
</dbReference>
<reference evidence="9 10" key="2">
    <citation type="submission" date="2020-08" db="EMBL/GenBank/DDBJ databases">
        <authorList>
            <person name="Ueki A."/>
            <person name="Tonouchi A."/>
        </authorList>
    </citation>
    <scope>NUCLEOTIDE SEQUENCE [LARGE SCALE GENOMIC DNA]</scope>
    <source>
        <strain evidence="9 10">CTTW</strain>
    </source>
</reference>
<proteinExistence type="predicted"/>
<evidence type="ECO:0000313" key="10">
    <source>
        <dbReference type="Proteomes" id="UP000515703"/>
    </source>
</evidence>
<evidence type="ECO:0000256" key="1">
    <source>
        <dbReference type="ARBA" id="ARBA00004202"/>
    </source>
</evidence>
<keyword evidence="10" id="KW-1185">Reference proteome</keyword>
<keyword evidence="5" id="KW-0408">Iron</keyword>
<dbReference type="GO" id="GO:0016887">
    <property type="term" value="F:ATP hydrolysis activity"/>
    <property type="evidence" value="ECO:0007669"/>
    <property type="project" value="InterPro"/>
</dbReference>
<dbReference type="Pfam" id="PF13304">
    <property type="entry name" value="AAA_21"/>
    <property type="match status" value="1"/>
</dbReference>
<accession>A0A7I8DQS6</accession>
<evidence type="ECO:0000256" key="3">
    <source>
        <dbReference type="ARBA" id="ARBA00022475"/>
    </source>
</evidence>
<keyword evidence="2" id="KW-0813">Transport</keyword>
<evidence type="ECO:0000256" key="4">
    <source>
        <dbReference type="ARBA" id="ARBA00022496"/>
    </source>
</evidence>
<gene>
    <name evidence="9" type="ORF">bsdcttw_38110</name>
</gene>
<comment type="subcellular location">
    <subcellularLocation>
        <location evidence="1">Cell membrane</location>
        <topology evidence="1">Peripheral membrane protein</topology>
    </subcellularLocation>
</comment>
<evidence type="ECO:0000256" key="5">
    <source>
        <dbReference type="ARBA" id="ARBA00023004"/>
    </source>
</evidence>
<dbReference type="GO" id="GO:0006826">
    <property type="term" value="P:iron ion transport"/>
    <property type="evidence" value="ECO:0007669"/>
    <property type="project" value="UniProtKB-KW"/>
</dbReference>
<evidence type="ECO:0000313" key="9">
    <source>
        <dbReference type="EMBL" id="BCK00771.1"/>
    </source>
</evidence>
<dbReference type="AlphaFoldDB" id="A0A7I8DQS6"/>
<dbReference type="SUPFAM" id="SSF52540">
    <property type="entry name" value="P-loop containing nucleoside triphosphate hydrolases"/>
    <property type="match status" value="1"/>
</dbReference>
<name>A0A7I8DQS6_9FIRM</name>
<dbReference type="InterPro" id="IPR003959">
    <property type="entry name" value="ATPase_AAA_core"/>
</dbReference>
<dbReference type="Gene3D" id="3.40.50.300">
    <property type="entry name" value="P-loop containing nucleotide triphosphate hydrolases"/>
    <property type="match status" value="1"/>
</dbReference>
<dbReference type="EMBL" id="AP023368">
    <property type="protein sequence ID" value="BCK00771.1"/>
    <property type="molecule type" value="Genomic_DNA"/>
</dbReference>
<evidence type="ECO:0000259" key="8">
    <source>
        <dbReference type="SMART" id="SM00382"/>
    </source>
</evidence>
<dbReference type="Proteomes" id="UP000515703">
    <property type="component" value="Chromosome"/>
</dbReference>
<sequence>MEYLTGFHLPSQYEMDVYRYTSAYPFGVFYFKELNHISFDRITIFYGGNGCGKSSLLNLISEKLELPRRTTVDRTGEFLDFVKMCDYSLNREEGIKRIPEGSKIITSEDIIEGILNQRRENKETGRKREETYEEYRSLKFGDFQFTSMKDYDTLRKVNQARSKTATKYIKNTAGEKTREYSNGENALRFFDKELVPGKLYLLDEPENSLSPKYQYELTKLLFDLGRFFDVQFIIATHSPFLLSIEGARIYNLDEEPVEIRRWEELESIRFYHDFFKKREHLF</sequence>
<dbReference type="SMART" id="SM00382">
    <property type="entry name" value="AAA"/>
    <property type="match status" value="1"/>
</dbReference>
<keyword evidence="3" id="KW-1003">Cell membrane</keyword>
<evidence type="ECO:0000256" key="2">
    <source>
        <dbReference type="ARBA" id="ARBA00022448"/>
    </source>
</evidence>
<dbReference type="InterPro" id="IPR051535">
    <property type="entry name" value="Siderophore_ABC-ATPase"/>
</dbReference>
<dbReference type="KEGG" id="acht:bsdcttw_38110"/>
<organism evidence="9 10">
    <name type="scientific">Anaerocolumna chitinilytica</name>
    <dbReference type="NCBI Taxonomy" id="1727145"/>
    <lineage>
        <taxon>Bacteria</taxon>
        <taxon>Bacillati</taxon>
        <taxon>Bacillota</taxon>
        <taxon>Clostridia</taxon>
        <taxon>Lachnospirales</taxon>
        <taxon>Lachnospiraceae</taxon>
        <taxon>Anaerocolumna</taxon>
    </lineage>
</organism>
<dbReference type="PANTHER" id="PTHR42771">
    <property type="entry name" value="IRON(3+)-HYDROXAMATE IMPORT ATP-BINDING PROTEIN FHUC"/>
    <property type="match status" value="1"/>
</dbReference>
<protein>
    <submittedName>
        <fullName evidence="9">ATPase AAA</fullName>
    </submittedName>
</protein>
<evidence type="ECO:0000256" key="7">
    <source>
        <dbReference type="ARBA" id="ARBA00023136"/>
    </source>
</evidence>
<keyword evidence="6" id="KW-0406">Ion transport</keyword>
<dbReference type="GO" id="GO:0005524">
    <property type="term" value="F:ATP binding"/>
    <property type="evidence" value="ECO:0007669"/>
    <property type="project" value="InterPro"/>
</dbReference>
<dbReference type="InterPro" id="IPR027417">
    <property type="entry name" value="P-loop_NTPase"/>
</dbReference>
<keyword evidence="7" id="KW-0472">Membrane</keyword>
<reference evidence="9 10" key="1">
    <citation type="submission" date="2020-08" db="EMBL/GenBank/DDBJ databases">
        <title>Draft genome sequencing of an Anaerocolumna strain isolated from anoxic soil subjected to BSD treatment.</title>
        <authorList>
            <person name="Uek A."/>
            <person name="Tonouchi A."/>
        </authorList>
    </citation>
    <scope>NUCLEOTIDE SEQUENCE [LARGE SCALE GENOMIC DNA]</scope>
    <source>
        <strain evidence="9 10">CTTW</strain>
    </source>
</reference>
<dbReference type="RefSeq" id="WP_185256412.1">
    <property type="nucleotide sequence ID" value="NZ_AP023368.1"/>
</dbReference>
<keyword evidence="4" id="KW-0410">Iron transport</keyword>
<evidence type="ECO:0000256" key="6">
    <source>
        <dbReference type="ARBA" id="ARBA00023065"/>
    </source>
</evidence>
<dbReference type="InterPro" id="IPR003593">
    <property type="entry name" value="AAA+_ATPase"/>
</dbReference>
<dbReference type="GO" id="GO:0005886">
    <property type="term" value="C:plasma membrane"/>
    <property type="evidence" value="ECO:0007669"/>
    <property type="project" value="UniProtKB-SubCell"/>
</dbReference>
<feature type="domain" description="AAA+ ATPase" evidence="8">
    <location>
        <begin position="39"/>
        <end position="255"/>
    </location>
</feature>